<dbReference type="AlphaFoldDB" id="U5DPN8"/>
<feature type="transmembrane region" description="Helical" evidence="1">
    <location>
        <begin position="35"/>
        <end position="52"/>
    </location>
</feature>
<evidence type="ECO:0000313" key="2">
    <source>
        <dbReference type="EMBL" id="ERN42832.1"/>
    </source>
</evidence>
<organism evidence="2 3">
    <name type="scientific">Rubidibacter lacunae KORDI 51-2</name>
    <dbReference type="NCBI Taxonomy" id="582515"/>
    <lineage>
        <taxon>Bacteria</taxon>
        <taxon>Bacillati</taxon>
        <taxon>Cyanobacteriota</taxon>
        <taxon>Cyanophyceae</taxon>
        <taxon>Oscillatoriophycideae</taxon>
        <taxon>Chroococcales</taxon>
        <taxon>Aphanothecaceae</taxon>
        <taxon>Rubidibacter</taxon>
    </lineage>
</organism>
<dbReference type="EMBL" id="ASSJ01000006">
    <property type="protein sequence ID" value="ERN42832.1"/>
    <property type="molecule type" value="Genomic_DNA"/>
</dbReference>
<dbReference type="Proteomes" id="UP000016960">
    <property type="component" value="Unassembled WGS sequence"/>
</dbReference>
<keyword evidence="1" id="KW-0472">Membrane</keyword>
<sequence>MLILDYFDLSFSEIDPTWVAANWLLARTPYMHQNLTVLAEIFFVVNTVLLAIKLKRGVAVLDVLTALQGSEVETVSKPEEDAFARF</sequence>
<evidence type="ECO:0000256" key="1">
    <source>
        <dbReference type="SAM" id="Phobius"/>
    </source>
</evidence>
<dbReference type="InParanoid" id="U5DPN8"/>
<reference evidence="2 3" key="1">
    <citation type="submission" date="2013-05" db="EMBL/GenBank/DDBJ databases">
        <title>Draft genome sequence of Rubidibacter lacunae KORDI 51-2.</title>
        <authorList>
            <person name="Choi D.H."/>
            <person name="Noh J.H."/>
            <person name="Kwon K.-K."/>
            <person name="Lee J.-H."/>
            <person name="Ryu J.-Y."/>
        </authorList>
    </citation>
    <scope>NUCLEOTIDE SEQUENCE [LARGE SCALE GENOMIC DNA]</scope>
    <source>
        <strain evidence="2 3">KORDI 51-2</strain>
    </source>
</reference>
<accession>U5DPN8</accession>
<proteinExistence type="predicted"/>
<evidence type="ECO:0000313" key="3">
    <source>
        <dbReference type="Proteomes" id="UP000016960"/>
    </source>
</evidence>
<keyword evidence="3" id="KW-1185">Reference proteome</keyword>
<name>U5DPN8_9CHRO</name>
<gene>
    <name evidence="2" type="ORF">KR51_00004510</name>
</gene>
<comment type="caution">
    <text evidence="2">The sequence shown here is derived from an EMBL/GenBank/DDBJ whole genome shotgun (WGS) entry which is preliminary data.</text>
</comment>
<dbReference type="STRING" id="582515.KR51_00004510"/>
<dbReference type="RefSeq" id="WP_022604292.1">
    <property type="nucleotide sequence ID" value="NZ_ASSJ01000006.1"/>
</dbReference>
<keyword evidence="1" id="KW-1133">Transmembrane helix</keyword>
<keyword evidence="1" id="KW-0812">Transmembrane</keyword>
<protein>
    <submittedName>
        <fullName evidence="2">Uncharacterized protein</fullName>
    </submittedName>
</protein>